<dbReference type="InterPro" id="IPR008922">
    <property type="entry name" value="Di-copper_centre_dom_sf"/>
</dbReference>
<dbReference type="CDD" id="cd00198">
    <property type="entry name" value="vWFA"/>
    <property type="match status" value="1"/>
</dbReference>
<dbReference type="PANTHER" id="PTHR10579:SF43">
    <property type="entry name" value="ZINC FINGER (C3HC4-TYPE RING FINGER) FAMILY PROTEIN"/>
    <property type="match status" value="1"/>
</dbReference>
<dbReference type="InterPro" id="IPR036465">
    <property type="entry name" value="vWFA_dom_sf"/>
</dbReference>
<dbReference type="PROSITE" id="PS00498">
    <property type="entry name" value="TYROSINASE_2"/>
    <property type="match status" value="1"/>
</dbReference>
<gene>
    <name evidence="3" type="ORF">B0T10DRAFT_467770</name>
</gene>
<dbReference type="SUPFAM" id="SSF48056">
    <property type="entry name" value="Di-copper centre-containing domain"/>
    <property type="match status" value="1"/>
</dbReference>
<evidence type="ECO:0000313" key="4">
    <source>
        <dbReference type="Proteomes" id="UP000777438"/>
    </source>
</evidence>
<reference evidence="3 4" key="1">
    <citation type="journal article" date="2021" name="Nat. Commun.">
        <title>Genetic determinants of endophytism in the Arabidopsis root mycobiome.</title>
        <authorList>
            <person name="Mesny F."/>
            <person name="Miyauchi S."/>
            <person name="Thiergart T."/>
            <person name="Pickel B."/>
            <person name="Atanasova L."/>
            <person name="Karlsson M."/>
            <person name="Huettel B."/>
            <person name="Barry K.W."/>
            <person name="Haridas S."/>
            <person name="Chen C."/>
            <person name="Bauer D."/>
            <person name="Andreopoulos W."/>
            <person name="Pangilinan J."/>
            <person name="LaButti K."/>
            <person name="Riley R."/>
            <person name="Lipzen A."/>
            <person name="Clum A."/>
            <person name="Drula E."/>
            <person name="Henrissat B."/>
            <person name="Kohler A."/>
            <person name="Grigoriev I.V."/>
            <person name="Martin F.M."/>
            <person name="Hacquard S."/>
        </authorList>
    </citation>
    <scope>NUCLEOTIDE SEQUENCE [LARGE SCALE GENOMIC DNA]</scope>
    <source>
        <strain evidence="3 4">MPI-CAGE-CH-0241</strain>
    </source>
</reference>
<accession>A0A9P9ADY2</accession>
<comment type="caution">
    <text evidence="3">The sequence shown here is derived from an EMBL/GenBank/DDBJ whole genome shotgun (WGS) entry which is preliminary data.</text>
</comment>
<dbReference type="Gene3D" id="3.40.50.410">
    <property type="entry name" value="von Willebrand factor, type A domain"/>
    <property type="match status" value="1"/>
</dbReference>
<dbReference type="GO" id="GO:0016491">
    <property type="term" value="F:oxidoreductase activity"/>
    <property type="evidence" value="ECO:0007669"/>
    <property type="project" value="InterPro"/>
</dbReference>
<dbReference type="SUPFAM" id="SSF53300">
    <property type="entry name" value="vWA-like"/>
    <property type="match status" value="1"/>
</dbReference>
<dbReference type="PROSITE" id="PS50234">
    <property type="entry name" value="VWFA"/>
    <property type="match status" value="1"/>
</dbReference>
<dbReference type="InterPro" id="IPR002227">
    <property type="entry name" value="Tyrosinase_Cu-bd"/>
</dbReference>
<name>A0A9P9ADY2_9HYPO</name>
<dbReference type="AlphaFoldDB" id="A0A9P9ADY2"/>
<evidence type="ECO:0000313" key="3">
    <source>
        <dbReference type="EMBL" id="KAH6867600.1"/>
    </source>
</evidence>
<feature type="chain" id="PRO_5040205722" description="VWFA domain-containing protein" evidence="1">
    <location>
        <begin position="29"/>
        <end position="985"/>
    </location>
</feature>
<evidence type="ECO:0000259" key="2">
    <source>
        <dbReference type="PROSITE" id="PS50234"/>
    </source>
</evidence>
<keyword evidence="1" id="KW-0732">Signal</keyword>
<evidence type="ECO:0000256" key="1">
    <source>
        <dbReference type="SAM" id="SignalP"/>
    </source>
</evidence>
<proteinExistence type="predicted"/>
<feature type="domain" description="VWFA" evidence="2">
    <location>
        <begin position="228"/>
        <end position="412"/>
    </location>
</feature>
<organism evidence="3 4">
    <name type="scientific">Thelonectria olida</name>
    <dbReference type="NCBI Taxonomy" id="1576542"/>
    <lineage>
        <taxon>Eukaryota</taxon>
        <taxon>Fungi</taxon>
        <taxon>Dikarya</taxon>
        <taxon>Ascomycota</taxon>
        <taxon>Pezizomycotina</taxon>
        <taxon>Sordariomycetes</taxon>
        <taxon>Hypocreomycetidae</taxon>
        <taxon>Hypocreales</taxon>
        <taxon>Nectriaceae</taxon>
        <taxon>Thelonectria</taxon>
    </lineage>
</organism>
<dbReference type="InterPro" id="IPR002035">
    <property type="entry name" value="VWF_A"/>
</dbReference>
<dbReference type="Proteomes" id="UP000777438">
    <property type="component" value="Unassembled WGS sequence"/>
</dbReference>
<sequence>MYPNNCWLGPFPLFFRVAVLLLPSLSLADPLHEVDTANWLLQPLSSVDGFFPQPWRCSGTAPNPQSIREFHFNWHCTNRDHIPVNFGNRFFGFHKQFLQGYNSYLASVNEPRIQVWEPGPGVPIPPGHKGRARMTRCTNCLALETRFKAPPEGTLNTFTTLNALGNTIIDWHNNNHGNLERAGGSGSCRGTLPDIGCPEFSPVDPIFYPYHHIFDEIQDEWRTLQPTDVAIVLDRSGSMSLPGTRGGTRLDAAKSAASLFVDLLEDGAGHKVGMVSFSTTASNPPDMPLNNIASAPAEIAAALSRLVSSGQTSIGDGLLKAQNLITSGPEARKAILLLTDGEENQPPMISDVVSSLGDTHVCSVGLGTAMTLNGPKMQQLSERQGGIYISTPDDLELKKFFVLCFANIFDSFVGEDPLGMIAAGELVSAPTVHLAAGDEKVVFVLGWSNSSASGSLQLAITTPAGSVLDLTAPGVQSKVGPSWHIVRVKTPYYGEVDGEWTARAVRPVHSYVNGFSSRSFANFNDGVALIRAEISTLCNAPSSCRRILYYEDKGGFDLFENHRSIYASALLDMAGRGILGNITRPTNTSEFATVLRNFGQFDLLVYSSQFTQAAQPYDAQLTDVLCSRRIKSIVSDNRRTSSAASILACAGAKRGPGANFTAVLPTNSSLLSEPSKLRHPDDIWDTSYELLPADAKSSTQATFETGSIAVLASGNRGINQEYFITVLNRGPAKLKPVKYWNNTYTLEDLHPTFRIPSTHWPSCGYDSINATVTITRPLASLSGLIVSASVLNSTILQGDFLGPRGTAAQSLGAKQNISTETRIFSLFDDGTNGDTTANDRYWETSLPGEFTAFDGDYHLHARFRLCSKSTCGKETCIEREAQQTITVVAKMSPSSKYTTERLPQRGNRLRMSIRITPADEKGTLLGPGFADQLLVTRRGDVVVEHVVDWDGKGTYEILADYSLRERAAVVVGQYGRPKNAVTIAL</sequence>
<dbReference type="OrthoDB" id="687730at2759"/>
<dbReference type="Pfam" id="PF00092">
    <property type="entry name" value="VWA"/>
    <property type="match status" value="1"/>
</dbReference>
<keyword evidence="4" id="KW-1185">Reference proteome</keyword>
<dbReference type="InterPro" id="IPR051266">
    <property type="entry name" value="CLCR"/>
</dbReference>
<dbReference type="EMBL" id="JAGPYM010000096">
    <property type="protein sequence ID" value="KAH6867600.1"/>
    <property type="molecule type" value="Genomic_DNA"/>
</dbReference>
<protein>
    <recommendedName>
        <fullName evidence="2">VWFA domain-containing protein</fullName>
    </recommendedName>
</protein>
<dbReference type="SMART" id="SM00327">
    <property type="entry name" value="VWA"/>
    <property type="match status" value="1"/>
</dbReference>
<dbReference type="PANTHER" id="PTHR10579">
    <property type="entry name" value="CALCIUM-ACTIVATED CHLORIDE CHANNEL REGULATOR"/>
    <property type="match status" value="1"/>
</dbReference>
<feature type="signal peptide" evidence="1">
    <location>
        <begin position="1"/>
        <end position="28"/>
    </location>
</feature>